<dbReference type="Proteomes" id="UP001231616">
    <property type="component" value="Unassembled WGS sequence"/>
</dbReference>
<accession>A0ABT9GXZ7</accession>
<comment type="caution">
    <text evidence="1">The sequence shown here is derived from an EMBL/GenBank/DDBJ whole genome shotgun (WGS) entry which is preliminary data.</text>
</comment>
<evidence type="ECO:0000313" key="1">
    <source>
        <dbReference type="EMBL" id="MDP4535917.1"/>
    </source>
</evidence>
<keyword evidence="2" id="KW-1185">Reference proteome</keyword>
<sequence>MRVVTLLLGGAASQVTRKDRKKAEIAKSSRGDNVTNINRLTAARMRNALNKEVIRLESTSVQDFRQLLEFQGQETNHLDDITLTLLLREEIHHLRALTVKLLQQDIIGANTPIIIAGTTKGALGIATKILGPTTVASWSPLGISVWWNCQIGCKIDSIHFYDVNQQIHFRP</sequence>
<gene>
    <name evidence="1" type="ORF">Q3O60_06940</name>
</gene>
<protein>
    <submittedName>
        <fullName evidence="1">Uncharacterized protein</fullName>
    </submittedName>
</protein>
<organism evidence="1 2">
    <name type="scientific">Alkalimonas collagenimarina</name>
    <dbReference type="NCBI Taxonomy" id="400390"/>
    <lineage>
        <taxon>Bacteria</taxon>
        <taxon>Pseudomonadati</taxon>
        <taxon>Pseudomonadota</taxon>
        <taxon>Gammaproteobacteria</taxon>
        <taxon>Alkalimonas</taxon>
    </lineage>
</organism>
<dbReference type="RefSeq" id="WP_305893184.1">
    <property type="nucleotide sequence ID" value="NZ_JAUZVZ010000008.1"/>
</dbReference>
<proteinExistence type="predicted"/>
<reference evidence="1 2" key="1">
    <citation type="submission" date="2023-08" db="EMBL/GenBank/DDBJ databases">
        <authorList>
            <person name="Joshi A."/>
            <person name="Thite S."/>
        </authorList>
    </citation>
    <scope>NUCLEOTIDE SEQUENCE [LARGE SCALE GENOMIC DNA]</scope>
    <source>
        <strain evidence="1 2">AC40</strain>
    </source>
</reference>
<dbReference type="EMBL" id="JAUZVZ010000008">
    <property type="protein sequence ID" value="MDP4535917.1"/>
    <property type="molecule type" value="Genomic_DNA"/>
</dbReference>
<evidence type="ECO:0000313" key="2">
    <source>
        <dbReference type="Proteomes" id="UP001231616"/>
    </source>
</evidence>
<name>A0ABT9GXZ7_9GAMM</name>